<feature type="compositionally biased region" description="Polar residues" evidence="2">
    <location>
        <begin position="565"/>
        <end position="576"/>
    </location>
</feature>
<feature type="region of interest" description="Disordered" evidence="2">
    <location>
        <begin position="1"/>
        <end position="39"/>
    </location>
</feature>
<keyword evidence="1" id="KW-0175">Coiled coil</keyword>
<dbReference type="Proteomes" id="UP000799776">
    <property type="component" value="Unassembled WGS sequence"/>
</dbReference>
<evidence type="ECO:0000256" key="1">
    <source>
        <dbReference type="SAM" id="Coils"/>
    </source>
</evidence>
<evidence type="ECO:0000313" key="4">
    <source>
        <dbReference type="Proteomes" id="UP000799776"/>
    </source>
</evidence>
<feature type="region of interest" description="Disordered" evidence="2">
    <location>
        <begin position="400"/>
        <end position="424"/>
    </location>
</feature>
<comment type="caution">
    <text evidence="3">The sequence shown here is derived from an EMBL/GenBank/DDBJ whole genome shotgun (WGS) entry which is preliminary data.</text>
</comment>
<feature type="coiled-coil region" evidence="1">
    <location>
        <begin position="242"/>
        <end position="304"/>
    </location>
</feature>
<feature type="region of interest" description="Disordered" evidence="2">
    <location>
        <begin position="641"/>
        <end position="672"/>
    </location>
</feature>
<proteinExistence type="predicted"/>
<feature type="region of interest" description="Disordered" evidence="2">
    <location>
        <begin position="151"/>
        <end position="193"/>
    </location>
</feature>
<feature type="compositionally biased region" description="Basic and acidic residues" evidence="2">
    <location>
        <begin position="1"/>
        <end position="10"/>
    </location>
</feature>
<evidence type="ECO:0000313" key="3">
    <source>
        <dbReference type="EMBL" id="KAF2091974.1"/>
    </source>
</evidence>
<feature type="region of interest" description="Disordered" evidence="2">
    <location>
        <begin position="550"/>
        <end position="595"/>
    </location>
</feature>
<dbReference type="AlphaFoldDB" id="A0A9P4M3L4"/>
<feature type="region of interest" description="Disordered" evidence="2">
    <location>
        <begin position="339"/>
        <end position="358"/>
    </location>
</feature>
<evidence type="ECO:0000256" key="2">
    <source>
        <dbReference type="SAM" id="MobiDB-lite"/>
    </source>
</evidence>
<gene>
    <name evidence="3" type="ORF">K490DRAFT_53136</name>
</gene>
<keyword evidence="4" id="KW-1185">Reference proteome</keyword>
<feature type="compositionally biased region" description="Acidic residues" evidence="2">
    <location>
        <begin position="660"/>
        <end position="672"/>
    </location>
</feature>
<reference evidence="3" key="1">
    <citation type="journal article" date="2020" name="Stud. Mycol.">
        <title>101 Dothideomycetes genomes: a test case for predicting lifestyles and emergence of pathogens.</title>
        <authorList>
            <person name="Haridas S."/>
            <person name="Albert R."/>
            <person name="Binder M."/>
            <person name="Bloem J."/>
            <person name="Labutti K."/>
            <person name="Salamov A."/>
            <person name="Andreopoulos B."/>
            <person name="Baker S."/>
            <person name="Barry K."/>
            <person name="Bills G."/>
            <person name="Bluhm B."/>
            <person name="Cannon C."/>
            <person name="Castanera R."/>
            <person name="Culley D."/>
            <person name="Daum C."/>
            <person name="Ezra D."/>
            <person name="Gonzalez J."/>
            <person name="Henrissat B."/>
            <person name="Kuo A."/>
            <person name="Liang C."/>
            <person name="Lipzen A."/>
            <person name="Lutzoni F."/>
            <person name="Magnuson J."/>
            <person name="Mondo S."/>
            <person name="Nolan M."/>
            <person name="Ohm R."/>
            <person name="Pangilinan J."/>
            <person name="Park H.-J."/>
            <person name="Ramirez L."/>
            <person name="Alfaro M."/>
            <person name="Sun H."/>
            <person name="Tritt A."/>
            <person name="Yoshinaga Y."/>
            <person name="Zwiers L.-H."/>
            <person name="Turgeon B."/>
            <person name="Goodwin S."/>
            <person name="Spatafora J."/>
            <person name="Crous P."/>
            <person name="Grigoriev I."/>
        </authorList>
    </citation>
    <scope>NUCLEOTIDE SEQUENCE</scope>
    <source>
        <strain evidence="3">CBS 121410</strain>
    </source>
</reference>
<dbReference type="EMBL" id="ML978711">
    <property type="protein sequence ID" value="KAF2091974.1"/>
    <property type="molecule type" value="Genomic_DNA"/>
</dbReference>
<name>A0A9P4M3L4_9PEZI</name>
<protein>
    <submittedName>
        <fullName evidence="3">Uncharacterized protein</fullName>
    </submittedName>
</protein>
<organism evidence="3 4">
    <name type="scientific">Saccharata proteae CBS 121410</name>
    <dbReference type="NCBI Taxonomy" id="1314787"/>
    <lineage>
        <taxon>Eukaryota</taxon>
        <taxon>Fungi</taxon>
        <taxon>Dikarya</taxon>
        <taxon>Ascomycota</taxon>
        <taxon>Pezizomycotina</taxon>
        <taxon>Dothideomycetes</taxon>
        <taxon>Dothideomycetes incertae sedis</taxon>
        <taxon>Botryosphaeriales</taxon>
        <taxon>Saccharataceae</taxon>
        <taxon>Saccharata</taxon>
    </lineage>
</organism>
<sequence>MNGLAHELHLRNRSARGANNTTDQAISDQQSIPPSPSRRARVAAAIQEKLRLTARKPTVTLESHAPGHKQSPLRRLFSRSSLNTSYSQLAQPEDKVHEPQQYIAPCEEKTDSTTTSSKILTIAPTSESESVKLQASSLCDDVPHQRPVADIESHHQRQSRLLEQSSVSDVDPTRTPSSHATETPAPSKKRRCRQDLANSSIDKNDISDIWQDLAVEVIDDGKTVRQLSKHLKEHEGNFAAEQTLFEKEKETLEAEKRAIEDDRKTVRQLFAHLKQHEQNLAAERSIIEKEKELFKAEKRAFEKEKFDAERAMVAATLEASSNALRCAVEIDKRFAKTNREEQPTAHLRSTAKKEGDDILDRSREALRHGAELDKRYGKADHEEPIIEHRSIAMRRIAERREQAAKKAREAPQPERKVRSKGEPKVKVFNEENGTSSERSLRERCHTGIGEYSTSRSMGLRRIAERRAREVQATREQTQREQKVRSKAEPVFQIFEDEEPIVQYRSMGLRRIAERREEAVKQAREEPQHERMVRPKSATGRRVLAEVSGNCTKGFEPMSDHESKWRNSTPSMPSNPAANRRFNRLYGSPGSEDPERPRMVRFAEKNERKIFFRNSIIRWRRPELSEPIEDMEKRQNFAEKIEGIEKEEQNGKMAYHQPSVCDEDEEEEDQLLR</sequence>
<accession>A0A9P4M3L4</accession>
<feature type="compositionally biased region" description="Polar residues" evidence="2">
    <location>
        <begin position="159"/>
        <end position="181"/>
    </location>
</feature>